<proteinExistence type="predicted"/>
<dbReference type="OrthoDB" id="334783at2"/>
<organism evidence="2 3">
    <name type="scientific">Anaerosporobacter mobilis DSM 15930</name>
    <dbReference type="NCBI Taxonomy" id="1120996"/>
    <lineage>
        <taxon>Bacteria</taxon>
        <taxon>Bacillati</taxon>
        <taxon>Bacillota</taxon>
        <taxon>Clostridia</taxon>
        <taxon>Lachnospirales</taxon>
        <taxon>Lachnospiraceae</taxon>
        <taxon>Anaerosporobacter</taxon>
    </lineage>
</organism>
<dbReference type="PANTHER" id="PTHR21310">
    <property type="entry name" value="AMINOGLYCOSIDE PHOSPHOTRANSFERASE-RELATED-RELATED"/>
    <property type="match status" value="1"/>
</dbReference>
<dbReference type="AlphaFoldDB" id="A0A1M7LR08"/>
<evidence type="ECO:0000313" key="3">
    <source>
        <dbReference type="Proteomes" id="UP000184038"/>
    </source>
</evidence>
<dbReference type="GO" id="GO:0016301">
    <property type="term" value="F:kinase activity"/>
    <property type="evidence" value="ECO:0007669"/>
    <property type="project" value="UniProtKB-KW"/>
</dbReference>
<reference evidence="2 3" key="1">
    <citation type="submission" date="2016-11" db="EMBL/GenBank/DDBJ databases">
        <authorList>
            <person name="Jaros S."/>
            <person name="Januszkiewicz K."/>
            <person name="Wedrychowicz H."/>
        </authorList>
    </citation>
    <scope>NUCLEOTIDE SEQUENCE [LARGE SCALE GENOMIC DNA]</scope>
    <source>
        <strain evidence="2 3">DSM 15930</strain>
    </source>
</reference>
<name>A0A1M7LR08_9FIRM</name>
<dbReference type="RefSeq" id="WP_073289579.1">
    <property type="nucleotide sequence ID" value="NZ_FRCP01000017.1"/>
</dbReference>
<keyword evidence="3" id="KW-1185">Reference proteome</keyword>
<protein>
    <submittedName>
        <fullName evidence="2">Predicted kinase, aminoglycoside phosphotransferase (APT) family</fullName>
    </submittedName>
</protein>
<dbReference type="Pfam" id="PF01636">
    <property type="entry name" value="APH"/>
    <property type="match status" value="1"/>
</dbReference>
<dbReference type="Gene3D" id="3.90.1200.10">
    <property type="match status" value="1"/>
</dbReference>
<dbReference type="STRING" id="1120996.SAMN02746066_03385"/>
<accession>A0A1M7LR08</accession>
<dbReference type="CDD" id="cd05120">
    <property type="entry name" value="APH_ChoK_like"/>
    <property type="match status" value="1"/>
</dbReference>
<evidence type="ECO:0000259" key="1">
    <source>
        <dbReference type="Pfam" id="PF01636"/>
    </source>
</evidence>
<gene>
    <name evidence="2" type="ORF">SAMN02746066_03385</name>
</gene>
<dbReference type="InterPro" id="IPR051678">
    <property type="entry name" value="AGP_Transferase"/>
</dbReference>
<dbReference type="InterPro" id="IPR002575">
    <property type="entry name" value="Aminoglycoside_PTrfase"/>
</dbReference>
<feature type="domain" description="Aminoglycoside phosphotransferase" evidence="1">
    <location>
        <begin position="30"/>
        <end position="250"/>
    </location>
</feature>
<dbReference type="Proteomes" id="UP000184038">
    <property type="component" value="Unassembled WGS sequence"/>
</dbReference>
<keyword evidence="2" id="KW-0418">Kinase</keyword>
<dbReference type="SUPFAM" id="SSF56112">
    <property type="entry name" value="Protein kinase-like (PK-like)"/>
    <property type="match status" value="1"/>
</dbReference>
<sequence length="317" mass="37425">MESLTKNKQDRKVIEQMVLRAFPTITCREIIELKEGYFNVAYLIILDNDEKAILKIAPHPDSKIMSYEKNIMFSEVDSLRLVKKETDVPVPDIIYYDNSYEFCSFEYYFMSVIEGETLNVIRDSLSEEEKKAIQKEVGRYNRSINQIMGSRFGYYGQLGLQSTNWFEAFRNMIQLAYHDANAANIPVPINEEELLSLLDRDKSYFDDVTVPTLVHWDIWDGNVFIKDKKISGIIDFERCIWGDPLMEVGFRSYERNADFFEGYGVLSLTKEEDRRARWYDVYQFLLMVLESEYRKYETDDLYNWSKDMIVQCVKAIS</sequence>
<dbReference type="EMBL" id="FRCP01000017">
    <property type="protein sequence ID" value="SHM80621.1"/>
    <property type="molecule type" value="Genomic_DNA"/>
</dbReference>
<keyword evidence="2" id="KW-0808">Transferase</keyword>
<dbReference type="InterPro" id="IPR011009">
    <property type="entry name" value="Kinase-like_dom_sf"/>
</dbReference>
<dbReference type="PANTHER" id="PTHR21310:SF15">
    <property type="entry name" value="AMINOGLYCOSIDE PHOSPHOTRANSFERASE DOMAIN-CONTAINING PROTEIN"/>
    <property type="match status" value="1"/>
</dbReference>
<evidence type="ECO:0000313" key="2">
    <source>
        <dbReference type="EMBL" id="SHM80621.1"/>
    </source>
</evidence>